<feature type="transmembrane region" description="Helical" evidence="1">
    <location>
        <begin position="209"/>
        <end position="235"/>
    </location>
</feature>
<dbReference type="GO" id="GO:0042925">
    <property type="term" value="F:benzoate transmembrane transporter activity"/>
    <property type="evidence" value="ECO:0007669"/>
    <property type="project" value="InterPro"/>
</dbReference>
<dbReference type="InterPro" id="IPR004711">
    <property type="entry name" value="Benzoate_Transporter"/>
</dbReference>
<protein>
    <submittedName>
        <fullName evidence="2">Benzoate transporter</fullName>
    </submittedName>
</protein>
<keyword evidence="1" id="KW-0812">Transmembrane</keyword>
<dbReference type="Pfam" id="PF03594">
    <property type="entry name" value="BenE"/>
    <property type="match status" value="1"/>
</dbReference>
<comment type="caution">
    <text evidence="2">The sequence shown here is derived from an EMBL/GenBank/DDBJ whole genome shotgun (WGS) entry which is preliminary data.</text>
</comment>
<dbReference type="Proteomes" id="UP000248795">
    <property type="component" value="Unassembled WGS sequence"/>
</dbReference>
<proteinExistence type="predicted"/>
<feature type="transmembrane region" description="Helical" evidence="1">
    <location>
        <begin position="292"/>
        <end position="313"/>
    </location>
</feature>
<feature type="transmembrane region" description="Helical" evidence="1">
    <location>
        <begin position="145"/>
        <end position="162"/>
    </location>
</feature>
<dbReference type="NCBIfam" id="TIGR00843">
    <property type="entry name" value="benE"/>
    <property type="match status" value="1"/>
</dbReference>
<feature type="transmembrane region" description="Helical" evidence="1">
    <location>
        <begin position="95"/>
        <end position="114"/>
    </location>
</feature>
<feature type="transmembrane region" description="Helical" evidence="1">
    <location>
        <begin position="7"/>
        <end position="30"/>
    </location>
</feature>
<evidence type="ECO:0000256" key="1">
    <source>
        <dbReference type="SAM" id="Phobius"/>
    </source>
</evidence>
<name>A0A2W2AYU3_9HYPH</name>
<evidence type="ECO:0000313" key="2">
    <source>
        <dbReference type="EMBL" id="PZF78962.1"/>
    </source>
</evidence>
<gene>
    <name evidence="2" type="ORF">DK847_00630</name>
</gene>
<feature type="transmembrane region" description="Helical" evidence="1">
    <location>
        <begin position="247"/>
        <end position="272"/>
    </location>
</feature>
<sequence length="389" mass="40589">MKRDHSGWFSIFSSTLTAVVVGFASTILVIMEAARNVGASPSQQASWAAALCFGMAATSFILSWRYRMPMITAWSTPGAVLIATSGTGITYSNALGAFLVAGLLMVVAGLIKPLEKAIEKIPAPVAAAMLAGVLLRYTLGVPGAAMAMPWAVLPLVIVFFGLRLSYPLYAVPVVVVLGVVLAAFGGGLTGDCCSFGITALEWTTPSFDWQTILSIGVPLFLVTMASQNLPGFAVLRASGYQPPVQPALLVTGIGSTLMAPFGSHAINMAAITASIVTGPDCHPDPKKRWLVAYPYLVLYGLIGLMAASFVHVLGALPKDLITAIAGLALFSPLMGGVTAMMKEPRDIESALVTFLVTASGLTIMGVGSAFWGLVAGLVLFGARHLIQRN</sequence>
<keyword evidence="1" id="KW-0472">Membrane</keyword>
<feature type="transmembrane region" description="Helical" evidence="1">
    <location>
        <begin position="45"/>
        <end position="64"/>
    </location>
</feature>
<keyword evidence="3" id="KW-1185">Reference proteome</keyword>
<feature type="transmembrane region" description="Helical" evidence="1">
    <location>
        <begin position="169"/>
        <end position="189"/>
    </location>
</feature>
<feature type="transmembrane region" description="Helical" evidence="1">
    <location>
        <begin position="361"/>
        <end position="382"/>
    </location>
</feature>
<dbReference type="PANTHER" id="PTHR30199:SF0">
    <property type="entry name" value="INNER MEMBRANE PROTEIN YDCO"/>
    <property type="match status" value="1"/>
</dbReference>
<dbReference type="GO" id="GO:0005886">
    <property type="term" value="C:plasma membrane"/>
    <property type="evidence" value="ECO:0007669"/>
    <property type="project" value="TreeGrafter"/>
</dbReference>
<dbReference type="AlphaFoldDB" id="A0A2W2AYU3"/>
<accession>A0A2W2AYU3</accession>
<evidence type="ECO:0000313" key="3">
    <source>
        <dbReference type="Proteomes" id="UP000248795"/>
    </source>
</evidence>
<feature type="transmembrane region" description="Helical" evidence="1">
    <location>
        <begin position="320"/>
        <end position="341"/>
    </location>
</feature>
<reference evidence="3" key="1">
    <citation type="submission" date="2018-06" db="EMBL/GenBank/DDBJ databases">
        <title>Aestuariibacter litoralis strain KCTC 52945T.</title>
        <authorList>
            <person name="Li X."/>
            <person name="Salam N."/>
            <person name="Li J.-L."/>
            <person name="Chen Y.-M."/>
            <person name="Yang Z.-W."/>
            <person name="Zhang L.-Y."/>
            <person name="Han M.-X."/>
            <person name="Xiao M."/>
            <person name="Li W.-J."/>
        </authorList>
    </citation>
    <scope>NUCLEOTIDE SEQUENCE [LARGE SCALE GENOMIC DNA]</scope>
    <source>
        <strain evidence="3">KCTC 52945</strain>
    </source>
</reference>
<dbReference type="EMBL" id="QKVK01000001">
    <property type="protein sequence ID" value="PZF78962.1"/>
    <property type="molecule type" value="Genomic_DNA"/>
</dbReference>
<keyword evidence="1" id="KW-1133">Transmembrane helix</keyword>
<organism evidence="2 3">
    <name type="scientific">Aestuariivirga litoralis</name>
    <dbReference type="NCBI Taxonomy" id="2650924"/>
    <lineage>
        <taxon>Bacteria</taxon>
        <taxon>Pseudomonadati</taxon>
        <taxon>Pseudomonadota</taxon>
        <taxon>Alphaproteobacteria</taxon>
        <taxon>Hyphomicrobiales</taxon>
        <taxon>Aestuariivirgaceae</taxon>
        <taxon>Aestuariivirga</taxon>
    </lineage>
</organism>
<dbReference type="PANTHER" id="PTHR30199">
    <property type="entry name" value="MFS FAMILY TRANSPORTER, PREDICTED SUBSTRATE BENZOATE"/>
    <property type="match status" value="1"/>
</dbReference>